<feature type="region of interest" description="Disordered" evidence="1">
    <location>
        <begin position="39"/>
        <end position="84"/>
    </location>
</feature>
<name>A0A199UD35_ANACO</name>
<sequence length="201" mass="21765">MASGPTSAMLTNQIKASELAISSMLDTVVPSGITTDKFAAALPTPPRKNPVSRPVRHNGPPPGFSPVPSKQHENPISNSVTKDPYPQIDDYRWLDGYQPSSAKGMGIENPINHGVTRTPRLEGRKGSTGGVLMAANLLQHVHFTLRMGARALFTGVNKITVEAFPFCRVDDVSEDSPREDSAHWIFGLNVASYTATRSKDK</sequence>
<accession>A0A199UD35</accession>
<dbReference type="STRING" id="4615.A0A199UD35"/>
<feature type="non-terminal residue" evidence="2">
    <location>
        <position position="201"/>
    </location>
</feature>
<reference evidence="2 3" key="1">
    <citation type="journal article" date="2016" name="DNA Res.">
        <title>The draft genome of MD-2 pineapple using hybrid error correction of long reads.</title>
        <authorList>
            <person name="Redwan R.M."/>
            <person name="Saidin A."/>
            <person name="Kumar S.V."/>
        </authorList>
    </citation>
    <scope>NUCLEOTIDE SEQUENCE [LARGE SCALE GENOMIC DNA]</scope>
    <source>
        <strain evidence="3">cv. MD2</strain>
        <tissue evidence="2">Leaf</tissue>
    </source>
</reference>
<gene>
    <name evidence="2" type="ORF">ACMD2_07599</name>
</gene>
<evidence type="ECO:0000313" key="2">
    <source>
        <dbReference type="EMBL" id="OAY62648.1"/>
    </source>
</evidence>
<evidence type="ECO:0000313" key="3">
    <source>
        <dbReference type="Proteomes" id="UP000092600"/>
    </source>
</evidence>
<proteinExistence type="predicted"/>
<protein>
    <submittedName>
        <fullName evidence="2">Protein SMG7</fullName>
    </submittedName>
</protein>
<dbReference type="AlphaFoldDB" id="A0A199UD35"/>
<dbReference type="Proteomes" id="UP000092600">
    <property type="component" value="Unassembled WGS sequence"/>
</dbReference>
<comment type="caution">
    <text evidence="2">The sequence shown here is derived from an EMBL/GenBank/DDBJ whole genome shotgun (WGS) entry which is preliminary data.</text>
</comment>
<evidence type="ECO:0000256" key="1">
    <source>
        <dbReference type="SAM" id="MobiDB-lite"/>
    </source>
</evidence>
<organism evidence="2 3">
    <name type="scientific">Ananas comosus</name>
    <name type="common">Pineapple</name>
    <name type="synonym">Ananas ananas</name>
    <dbReference type="NCBI Taxonomy" id="4615"/>
    <lineage>
        <taxon>Eukaryota</taxon>
        <taxon>Viridiplantae</taxon>
        <taxon>Streptophyta</taxon>
        <taxon>Embryophyta</taxon>
        <taxon>Tracheophyta</taxon>
        <taxon>Spermatophyta</taxon>
        <taxon>Magnoliopsida</taxon>
        <taxon>Liliopsida</taxon>
        <taxon>Poales</taxon>
        <taxon>Bromeliaceae</taxon>
        <taxon>Bromelioideae</taxon>
        <taxon>Ananas</taxon>
    </lineage>
</organism>
<dbReference type="EMBL" id="LSRQ01008447">
    <property type="protein sequence ID" value="OAY62648.1"/>
    <property type="molecule type" value="Genomic_DNA"/>
</dbReference>